<name>A0A166W074_METRR</name>
<dbReference type="SUPFAM" id="SSF81383">
    <property type="entry name" value="F-box domain"/>
    <property type="match status" value="1"/>
</dbReference>
<dbReference type="SUPFAM" id="SSF52047">
    <property type="entry name" value="RNI-like"/>
    <property type="match status" value="1"/>
</dbReference>
<keyword evidence="3" id="KW-1185">Reference proteome</keyword>
<dbReference type="EMBL" id="AZHC01000059">
    <property type="protein sequence ID" value="OAA34217.1"/>
    <property type="molecule type" value="Genomic_DNA"/>
</dbReference>
<dbReference type="InterPro" id="IPR036047">
    <property type="entry name" value="F-box-like_dom_sf"/>
</dbReference>
<dbReference type="InterPro" id="IPR032675">
    <property type="entry name" value="LRR_dom_sf"/>
</dbReference>
<protein>
    <submittedName>
        <fullName evidence="2">F-box domain, Skp2-like protein</fullName>
    </submittedName>
</protein>
<evidence type="ECO:0000313" key="3">
    <source>
        <dbReference type="Proteomes" id="UP000243498"/>
    </source>
</evidence>
<dbReference type="OMA" id="CENEYVY"/>
<dbReference type="OrthoDB" id="5422579at2759"/>
<sequence length="424" mass="48823">MDELPPEVSLLIFQVVPKSDLKSLRLVSKKINMLATKFLFTRVYASLHHEDLDVLHAIARHPTLSTLVKEIVYSGVYFHMYEIGPEDEFLQHKDDPGRQYYLAHVEQQEEMLKQRHHDEVIIFIALSLMPNIRRVTLTNHWCPTRDLLGTGYSIPGYAKPPRDVKVGGPLSRAYPPSAKEPSGLPLQRGLRKHCRMNIDYGFRVMYRAMNLARPSIQELSVDYYDDPCRSDRLLTRGISPRSLLFSPLDLKNCCTAFSQLRKIAFSLCPASTDDEWDILMEGNLAAVLAAATELEELTFDFTCSSNDVPLEKCLGTHVWPQLRSIRLLHKEMSSDELVALLKRHCKTLKVLCLDSCHLYDGTWASAAEEMCQWLALESATFHYLIERDGLYRQMILCDQLEKYVLSREWHSIYDENYRPQTPTT</sequence>
<dbReference type="AlphaFoldDB" id="A0A166W074"/>
<dbReference type="Gene3D" id="3.80.10.10">
    <property type="entry name" value="Ribonuclease Inhibitor"/>
    <property type="match status" value="1"/>
</dbReference>
<comment type="caution">
    <text evidence="2">The sequence shown here is derived from an EMBL/GenBank/DDBJ whole genome shotgun (WGS) entry which is preliminary data.</text>
</comment>
<dbReference type="PROSITE" id="PS50181">
    <property type="entry name" value="FBOX"/>
    <property type="match status" value="1"/>
</dbReference>
<dbReference type="STRING" id="1081105.A0A166W074"/>
<dbReference type="Proteomes" id="UP000243498">
    <property type="component" value="Unassembled WGS sequence"/>
</dbReference>
<dbReference type="Pfam" id="PF12937">
    <property type="entry name" value="F-box-like"/>
    <property type="match status" value="1"/>
</dbReference>
<accession>A0A166W074</accession>
<reference evidence="2 3" key="1">
    <citation type="journal article" date="2016" name="Genome Biol. Evol.">
        <title>Divergent and convergent evolution of fungal pathogenicity.</title>
        <authorList>
            <person name="Shang Y."/>
            <person name="Xiao G."/>
            <person name="Zheng P."/>
            <person name="Cen K."/>
            <person name="Zhan S."/>
            <person name="Wang C."/>
        </authorList>
    </citation>
    <scope>NUCLEOTIDE SEQUENCE [LARGE SCALE GENOMIC DNA]</scope>
    <source>
        <strain evidence="2 3">RCEF 4871</strain>
    </source>
</reference>
<organism evidence="2 3">
    <name type="scientific">Metarhizium rileyi (strain RCEF 4871)</name>
    <name type="common">Nomuraea rileyi</name>
    <dbReference type="NCBI Taxonomy" id="1649241"/>
    <lineage>
        <taxon>Eukaryota</taxon>
        <taxon>Fungi</taxon>
        <taxon>Dikarya</taxon>
        <taxon>Ascomycota</taxon>
        <taxon>Pezizomycotina</taxon>
        <taxon>Sordariomycetes</taxon>
        <taxon>Hypocreomycetidae</taxon>
        <taxon>Hypocreales</taxon>
        <taxon>Clavicipitaceae</taxon>
        <taxon>Metarhizium</taxon>
    </lineage>
</organism>
<evidence type="ECO:0000259" key="1">
    <source>
        <dbReference type="PROSITE" id="PS50181"/>
    </source>
</evidence>
<gene>
    <name evidence="2" type="ORF">NOR_08618</name>
</gene>
<feature type="domain" description="F-box" evidence="1">
    <location>
        <begin position="1"/>
        <end position="47"/>
    </location>
</feature>
<dbReference type="InterPro" id="IPR001810">
    <property type="entry name" value="F-box_dom"/>
</dbReference>
<proteinExistence type="predicted"/>
<evidence type="ECO:0000313" key="2">
    <source>
        <dbReference type="EMBL" id="OAA34217.1"/>
    </source>
</evidence>